<evidence type="ECO:0000313" key="2">
    <source>
        <dbReference type="Proteomes" id="UP001169027"/>
    </source>
</evidence>
<evidence type="ECO:0000313" key="1">
    <source>
        <dbReference type="EMBL" id="MDO1535673.1"/>
    </source>
</evidence>
<gene>
    <name evidence="1" type="primary">pilO2</name>
    <name evidence="1" type="ORF">Q2T77_25645</name>
</gene>
<accession>A0ABT8SA55</accession>
<reference evidence="1" key="1">
    <citation type="submission" date="2023-06" db="EMBL/GenBank/DDBJ databases">
        <authorList>
            <person name="Jiang Y."/>
            <person name="Liu Q."/>
        </authorList>
    </citation>
    <scope>NUCLEOTIDE SEQUENCE</scope>
    <source>
        <strain evidence="1">CGMCC 1.12090</strain>
    </source>
</reference>
<dbReference type="Proteomes" id="UP001169027">
    <property type="component" value="Unassembled WGS sequence"/>
</dbReference>
<keyword evidence="2" id="KW-1185">Reference proteome</keyword>
<proteinExistence type="predicted"/>
<name>A0ABT8SA55_9BURK</name>
<dbReference type="EMBL" id="JAUKVY010000021">
    <property type="protein sequence ID" value="MDO1535673.1"/>
    <property type="molecule type" value="Genomic_DNA"/>
</dbReference>
<protein>
    <submittedName>
        <fullName evidence="1">Type 4b pilus protein PilO2</fullName>
    </submittedName>
</protein>
<organism evidence="1 2">
    <name type="scientific">Variovorax ginsengisoli</name>
    <dbReference type="NCBI Taxonomy" id="363844"/>
    <lineage>
        <taxon>Bacteria</taxon>
        <taxon>Pseudomonadati</taxon>
        <taxon>Pseudomonadota</taxon>
        <taxon>Betaproteobacteria</taxon>
        <taxon>Burkholderiales</taxon>
        <taxon>Comamonadaceae</taxon>
        <taxon>Variovorax</taxon>
    </lineage>
</organism>
<sequence length="478" mass="51331">MAFFKKKTKSNQDGGRLPLVVAVDDVEPKAVAFGVSWRAVASRSSTRADAIKIARSGGATHLISTLQQFGYGLVPADAAPAGTRVFAAARVAARQHGGDAIYALKLFPEGNEYWFAVIRGGQPSSIDRVILSDNDMELIEAARKEIESGLEDDISYAVFTNLEDHDLSDKARGLTAQDLMLAASGEEDVLQPLPKKSGDIPKPVIAVVGVAVLLAAGNKGWGMYQEKERKRLARINASVEEPPEQAWALAMQAWADGHRAADPQGLSAVRVSLGSVPLVWGGWEVQSATCTAVPPAASQPGAAAQGDRHWGCSAIYTRSQFGRVNREMKQSTPDGWTVQYKGLDTLVGSWNVTHASQPFKFEALRSVENHMVETVSRLQKLSAAFGQVGDLTFVPVEIKPPRKGDGTAVAMVASVPQVRAATFTLKAPLRSIDALIDAGVEADWLQINMYFKRADGEKVDIKTSALTADVKAVIYAKP</sequence>
<dbReference type="RefSeq" id="WP_301813462.1">
    <property type="nucleotide sequence ID" value="NZ_JAUJZH010000021.1"/>
</dbReference>
<comment type="caution">
    <text evidence="1">The sequence shown here is derived from an EMBL/GenBank/DDBJ whole genome shotgun (WGS) entry which is preliminary data.</text>
</comment>